<dbReference type="AlphaFoldDB" id="B4GVJ4"/>
<gene>
    <name evidence="2" type="primary">Dper\GL14663</name>
    <name evidence="2" type="ORF">Dper_GL14663</name>
</gene>
<keyword evidence="3" id="KW-1185">Reference proteome</keyword>
<evidence type="ECO:0000313" key="3">
    <source>
        <dbReference type="Proteomes" id="UP000008744"/>
    </source>
</evidence>
<dbReference type="HOGENOM" id="CLU_2690429_0_0_1"/>
<sequence length="74" mass="8257">MIPVDPSKTHLSPVQSVKLPILHQTYPAEIHLLTHEIVLLIEGSAPPQRRQQQLPSSCGQRKPGPEQPFLFVSN</sequence>
<accession>B4GVJ4</accession>
<protein>
    <submittedName>
        <fullName evidence="2">GL14663</fullName>
    </submittedName>
</protein>
<organism evidence="3">
    <name type="scientific">Drosophila persimilis</name>
    <name type="common">Fruit fly</name>
    <dbReference type="NCBI Taxonomy" id="7234"/>
    <lineage>
        <taxon>Eukaryota</taxon>
        <taxon>Metazoa</taxon>
        <taxon>Ecdysozoa</taxon>
        <taxon>Arthropoda</taxon>
        <taxon>Hexapoda</taxon>
        <taxon>Insecta</taxon>
        <taxon>Pterygota</taxon>
        <taxon>Neoptera</taxon>
        <taxon>Endopterygota</taxon>
        <taxon>Diptera</taxon>
        <taxon>Brachycera</taxon>
        <taxon>Muscomorpha</taxon>
        <taxon>Ephydroidea</taxon>
        <taxon>Drosophilidae</taxon>
        <taxon>Drosophila</taxon>
        <taxon>Sophophora</taxon>
    </lineage>
</organism>
<name>B4GVJ4_DROPE</name>
<proteinExistence type="predicted"/>
<dbReference type="EMBL" id="CH479193">
    <property type="protein sequence ID" value="EDW26689.1"/>
    <property type="molecule type" value="Genomic_DNA"/>
</dbReference>
<evidence type="ECO:0000256" key="1">
    <source>
        <dbReference type="SAM" id="MobiDB-lite"/>
    </source>
</evidence>
<feature type="region of interest" description="Disordered" evidence="1">
    <location>
        <begin position="46"/>
        <end position="74"/>
    </location>
</feature>
<dbReference type="Proteomes" id="UP000008744">
    <property type="component" value="Unassembled WGS sequence"/>
</dbReference>
<evidence type="ECO:0000313" key="2">
    <source>
        <dbReference type="EMBL" id="EDW26689.1"/>
    </source>
</evidence>
<reference evidence="2 3" key="1">
    <citation type="journal article" date="2007" name="Nature">
        <title>Evolution of genes and genomes on the Drosophila phylogeny.</title>
        <authorList>
            <consortium name="Drosophila 12 Genomes Consortium"/>
            <person name="Clark A.G."/>
            <person name="Eisen M.B."/>
            <person name="Smith D.R."/>
            <person name="Bergman C.M."/>
            <person name="Oliver B."/>
            <person name="Markow T.A."/>
            <person name="Kaufman T.C."/>
            <person name="Kellis M."/>
            <person name="Gelbart W."/>
            <person name="Iyer V.N."/>
            <person name="Pollard D.A."/>
            <person name="Sackton T.B."/>
            <person name="Larracuente A.M."/>
            <person name="Singh N.D."/>
            <person name="Abad J.P."/>
            <person name="Abt D.N."/>
            <person name="Adryan B."/>
            <person name="Aguade M."/>
            <person name="Akashi H."/>
            <person name="Anderson W.W."/>
            <person name="Aquadro C.F."/>
            <person name="Ardell D.H."/>
            <person name="Arguello R."/>
            <person name="Artieri C.G."/>
            <person name="Barbash D.A."/>
            <person name="Barker D."/>
            <person name="Barsanti P."/>
            <person name="Batterham P."/>
            <person name="Batzoglou S."/>
            <person name="Begun D."/>
            <person name="Bhutkar A."/>
            <person name="Blanco E."/>
            <person name="Bosak S.A."/>
            <person name="Bradley R.K."/>
            <person name="Brand A.D."/>
            <person name="Brent M.R."/>
            <person name="Brooks A.N."/>
            <person name="Brown R.H."/>
            <person name="Butlin R.K."/>
            <person name="Caggese C."/>
            <person name="Calvi B.R."/>
            <person name="Bernardo de Carvalho A."/>
            <person name="Caspi A."/>
            <person name="Castrezana S."/>
            <person name="Celniker S.E."/>
            <person name="Chang J.L."/>
            <person name="Chapple C."/>
            <person name="Chatterji S."/>
            <person name="Chinwalla A."/>
            <person name="Civetta A."/>
            <person name="Clifton S.W."/>
            <person name="Comeron J.M."/>
            <person name="Costello J.C."/>
            <person name="Coyne J.A."/>
            <person name="Daub J."/>
            <person name="David R.G."/>
            <person name="Delcher A.L."/>
            <person name="Delehaunty K."/>
            <person name="Do C.B."/>
            <person name="Ebling H."/>
            <person name="Edwards K."/>
            <person name="Eickbush T."/>
            <person name="Evans J.D."/>
            <person name="Filipski A."/>
            <person name="Findeiss S."/>
            <person name="Freyhult E."/>
            <person name="Fulton L."/>
            <person name="Fulton R."/>
            <person name="Garcia A.C."/>
            <person name="Gardiner A."/>
            <person name="Garfield D.A."/>
            <person name="Garvin B.E."/>
            <person name="Gibson G."/>
            <person name="Gilbert D."/>
            <person name="Gnerre S."/>
            <person name="Godfrey J."/>
            <person name="Good R."/>
            <person name="Gotea V."/>
            <person name="Gravely B."/>
            <person name="Greenberg A.J."/>
            <person name="Griffiths-Jones S."/>
            <person name="Gross S."/>
            <person name="Guigo R."/>
            <person name="Gustafson E.A."/>
            <person name="Haerty W."/>
            <person name="Hahn M.W."/>
            <person name="Halligan D.L."/>
            <person name="Halpern A.L."/>
            <person name="Halter G.M."/>
            <person name="Han M.V."/>
            <person name="Heger A."/>
            <person name="Hillier L."/>
            <person name="Hinrichs A.S."/>
            <person name="Holmes I."/>
            <person name="Hoskins R.A."/>
            <person name="Hubisz M.J."/>
            <person name="Hultmark D."/>
            <person name="Huntley M.A."/>
            <person name="Jaffe D.B."/>
            <person name="Jagadeeshan S."/>
            <person name="Jeck W.R."/>
            <person name="Johnson J."/>
            <person name="Jones C.D."/>
            <person name="Jordan W.C."/>
            <person name="Karpen G.H."/>
            <person name="Kataoka E."/>
            <person name="Keightley P.D."/>
            <person name="Kheradpour P."/>
            <person name="Kirkness E.F."/>
            <person name="Koerich L.B."/>
            <person name="Kristiansen K."/>
            <person name="Kudrna D."/>
            <person name="Kulathinal R.J."/>
            <person name="Kumar S."/>
            <person name="Kwok R."/>
            <person name="Lander E."/>
            <person name="Langley C.H."/>
            <person name="Lapoint R."/>
            <person name="Lazzaro B.P."/>
            <person name="Lee S.J."/>
            <person name="Levesque L."/>
            <person name="Li R."/>
            <person name="Lin C.F."/>
            <person name="Lin M.F."/>
            <person name="Lindblad-Toh K."/>
            <person name="Llopart A."/>
            <person name="Long M."/>
            <person name="Low L."/>
            <person name="Lozovsky E."/>
            <person name="Lu J."/>
            <person name="Luo M."/>
            <person name="Machado C.A."/>
            <person name="Makalowski W."/>
            <person name="Marzo M."/>
            <person name="Matsuda M."/>
            <person name="Matzkin L."/>
            <person name="McAllister B."/>
            <person name="McBride C.S."/>
            <person name="McKernan B."/>
            <person name="McKernan K."/>
            <person name="Mendez-Lago M."/>
            <person name="Minx P."/>
            <person name="Mollenhauer M.U."/>
            <person name="Montooth K."/>
            <person name="Mount S.M."/>
            <person name="Mu X."/>
            <person name="Myers E."/>
            <person name="Negre B."/>
            <person name="Newfeld S."/>
            <person name="Nielsen R."/>
            <person name="Noor M.A."/>
            <person name="O'Grady P."/>
            <person name="Pachter L."/>
            <person name="Papaceit M."/>
            <person name="Parisi M.J."/>
            <person name="Parisi M."/>
            <person name="Parts L."/>
            <person name="Pedersen J.S."/>
            <person name="Pesole G."/>
            <person name="Phillippy A.M."/>
            <person name="Ponting C.P."/>
            <person name="Pop M."/>
            <person name="Porcelli D."/>
            <person name="Powell J.R."/>
            <person name="Prohaska S."/>
            <person name="Pruitt K."/>
            <person name="Puig M."/>
            <person name="Quesneville H."/>
            <person name="Ram K.R."/>
            <person name="Rand D."/>
            <person name="Rasmussen M.D."/>
            <person name="Reed L.K."/>
            <person name="Reenan R."/>
            <person name="Reily A."/>
            <person name="Remington K.A."/>
            <person name="Rieger T.T."/>
            <person name="Ritchie M.G."/>
            <person name="Robin C."/>
            <person name="Rogers Y.H."/>
            <person name="Rohde C."/>
            <person name="Rozas J."/>
            <person name="Rubenfield M.J."/>
            <person name="Ruiz A."/>
            <person name="Russo S."/>
            <person name="Salzberg S.L."/>
            <person name="Sanchez-Gracia A."/>
            <person name="Saranga D.J."/>
            <person name="Sato H."/>
            <person name="Schaeffer S.W."/>
            <person name="Schatz M.C."/>
            <person name="Schlenke T."/>
            <person name="Schwartz R."/>
            <person name="Segarra C."/>
            <person name="Singh R.S."/>
            <person name="Sirot L."/>
            <person name="Sirota M."/>
            <person name="Sisneros N.B."/>
            <person name="Smith C.D."/>
            <person name="Smith T.F."/>
            <person name="Spieth J."/>
            <person name="Stage D.E."/>
            <person name="Stark A."/>
            <person name="Stephan W."/>
            <person name="Strausberg R.L."/>
            <person name="Strempel S."/>
            <person name="Sturgill D."/>
            <person name="Sutton G."/>
            <person name="Sutton G.G."/>
            <person name="Tao W."/>
            <person name="Teichmann S."/>
            <person name="Tobari Y.N."/>
            <person name="Tomimura Y."/>
            <person name="Tsolas J.M."/>
            <person name="Valente V.L."/>
            <person name="Venter E."/>
            <person name="Venter J.C."/>
            <person name="Vicario S."/>
            <person name="Vieira F.G."/>
            <person name="Vilella A.J."/>
            <person name="Villasante A."/>
            <person name="Walenz B."/>
            <person name="Wang J."/>
            <person name="Wasserman M."/>
            <person name="Watts T."/>
            <person name="Wilson D."/>
            <person name="Wilson R.K."/>
            <person name="Wing R.A."/>
            <person name="Wolfner M.F."/>
            <person name="Wong A."/>
            <person name="Wong G.K."/>
            <person name="Wu C.I."/>
            <person name="Wu G."/>
            <person name="Yamamoto D."/>
            <person name="Yang H.P."/>
            <person name="Yang S.P."/>
            <person name="Yorke J.A."/>
            <person name="Yoshida K."/>
            <person name="Zdobnov E."/>
            <person name="Zhang P."/>
            <person name="Zhang Y."/>
            <person name="Zimin A.V."/>
            <person name="Baldwin J."/>
            <person name="Abdouelleil A."/>
            <person name="Abdulkadir J."/>
            <person name="Abebe A."/>
            <person name="Abera B."/>
            <person name="Abreu J."/>
            <person name="Acer S.C."/>
            <person name="Aftuck L."/>
            <person name="Alexander A."/>
            <person name="An P."/>
            <person name="Anderson E."/>
            <person name="Anderson S."/>
            <person name="Arachi H."/>
            <person name="Azer M."/>
            <person name="Bachantsang P."/>
            <person name="Barry A."/>
            <person name="Bayul T."/>
            <person name="Berlin A."/>
            <person name="Bessette D."/>
            <person name="Bloom T."/>
            <person name="Blye J."/>
            <person name="Boguslavskiy L."/>
            <person name="Bonnet C."/>
            <person name="Boukhgalter B."/>
            <person name="Bourzgui I."/>
            <person name="Brown A."/>
            <person name="Cahill P."/>
            <person name="Channer S."/>
            <person name="Cheshatsang Y."/>
            <person name="Chuda L."/>
            <person name="Citroen M."/>
            <person name="Collymore A."/>
            <person name="Cooke P."/>
            <person name="Costello M."/>
            <person name="D'Aco K."/>
            <person name="Daza R."/>
            <person name="De Haan G."/>
            <person name="DeGray S."/>
            <person name="DeMaso C."/>
            <person name="Dhargay N."/>
            <person name="Dooley K."/>
            <person name="Dooley E."/>
            <person name="Doricent M."/>
            <person name="Dorje P."/>
            <person name="Dorjee K."/>
            <person name="Dupes A."/>
            <person name="Elong R."/>
            <person name="Falk J."/>
            <person name="Farina A."/>
            <person name="Faro S."/>
            <person name="Ferguson D."/>
            <person name="Fisher S."/>
            <person name="Foley C.D."/>
            <person name="Franke A."/>
            <person name="Friedrich D."/>
            <person name="Gadbois L."/>
            <person name="Gearin G."/>
            <person name="Gearin C.R."/>
            <person name="Giannoukos G."/>
            <person name="Goode T."/>
            <person name="Graham J."/>
            <person name="Grandbois E."/>
            <person name="Grewal S."/>
            <person name="Gyaltsen K."/>
            <person name="Hafez N."/>
            <person name="Hagos B."/>
            <person name="Hall J."/>
            <person name="Henson C."/>
            <person name="Hollinger A."/>
            <person name="Honan T."/>
            <person name="Huard M.D."/>
            <person name="Hughes L."/>
            <person name="Hurhula B."/>
            <person name="Husby M.E."/>
            <person name="Kamat A."/>
            <person name="Kanga B."/>
            <person name="Kashin S."/>
            <person name="Khazanovich D."/>
            <person name="Kisner P."/>
            <person name="Lance K."/>
            <person name="Lara M."/>
            <person name="Lee W."/>
            <person name="Lennon N."/>
            <person name="Letendre F."/>
            <person name="LeVine R."/>
            <person name="Lipovsky A."/>
            <person name="Liu X."/>
            <person name="Liu J."/>
            <person name="Liu S."/>
            <person name="Lokyitsang T."/>
            <person name="Lokyitsang Y."/>
            <person name="Lubonja R."/>
            <person name="Lui A."/>
            <person name="MacDonald P."/>
            <person name="Magnisalis V."/>
            <person name="Maru K."/>
            <person name="Matthews C."/>
            <person name="McCusker W."/>
            <person name="McDonough S."/>
            <person name="Mehta T."/>
            <person name="Meldrim J."/>
            <person name="Meneus L."/>
            <person name="Mihai O."/>
            <person name="Mihalev A."/>
            <person name="Mihova T."/>
            <person name="Mittelman R."/>
            <person name="Mlenga V."/>
            <person name="Montmayeur A."/>
            <person name="Mulrain L."/>
            <person name="Navidi A."/>
            <person name="Naylor J."/>
            <person name="Negash T."/>
            <person name="Nguyen T."/>
            <person name="Nguyen N."/>
            <person name="Nicol R."/>
            <person name="Norbu C."/>
            <person name="Norbu N."/>
            <person name="Novod N."/>
            <person name="O'Neill B."/>
            <person name="Osman S."/>
            <person name="Markiewicz E."/>
            <person name="Oyono O.L."/>
            <person name="Patti C."/>
            <person name="Phunkhang P."/>
            <person name="Pierre F."/>
            <person name="Priest M."/>
            <person name="Raghuraman S."/>
            <person name="Rege F."/>
            <person name="Reyes R."/>
            <person name="Rise C."/>
            <person name="Rogov P."/>
            <person name="Ross K."/>
            <person name="Ryan E."/>
            <person name="Settipalli S."/>
            <person name="Shea T."/>
            <person name="Sherpa N."/>
            <person name="Shi L."/>
            <person name="Shih D."/>
            <person name="Sparrow T."/>
            <person name="Spaulding J."/>
            <person name="Stalker J."/>
            <person name="Stange-Thomann N."/>
            <person name="Stavropoulos S."/>
            <person name="Stone C."/>
            <person name="Strader C."/>
            <person name="Tesfaye S."/>
            <person name="Thomson T."/>
            <person name="Thoulutsang Y."/>
            <person name="Thoulutsang D."/>
            <person name="Topham K."/>
            <person name="Topping I."/>
            <person name="Tsamla T."/>
            <person name="Vassiliev H."/>
            <person name="Vo A."/>
            <person name="Wangchuk T."/>
            <person name="Wangdi T."/>
            <person name="Weiand M."/>
            <person name="Wilkinson J."/>
            <person name="Wilson A."/>
            <person name="Yadav S."/>
            <person name="Young G."/>
            <person name="Yu Q."/>
            <person name="Zembek L."/>
            <person name="Zhong D."/>
            <person name="Zimmer A."/>
            <person name="Zwirko Z."/>
            <person name="Jaffe D.B."/>
            <person name="Alvarez P."/>
            <person name="Brockman W."/>
            <person name="Butler J."/>
            <person name="Chin C."/>
            <person name="Gnerre S."/>
            <person name="Grabherr M."/>
            <person name="Kleber M."/>
            <person name="Mauceli E."/>
            <person name="MacCallum I."/>
        </authorList>
    </citation>
    <scope>NUCLEOTIDE SEQUENCE [LARGE SCALE GENOMIC DNA]</scope>
    <source>
        <strain evidence="3">MSH-3 / Tucson 14011-0111.49</strain>
    </source>
</reference>